<dbReference type="InterPro" id="IPR041577">
    <property type="entry name" value="RT_RNaseH_2"/>
</dbReference>
<dbReference type="Gene3D" id="3.30.70.270">
    <property type="match status" value="1"/>
</dbReference>
<evidence type="ECO:0000256" key="1">
    <source>
        <dbReference type="SAM" id="MobiDB-lite"/>
    </source>
</evidence>
<proteinExistence type="predicted"/>
<dbReference type="Pfam" id="PF17919">
    <property type="entry name" value="RT_RNaseH_2"/>
    <property type="match status" value="1"/>
</dbReference>
<organism evidence="3 4">
    <name type="scientific">Gossypium hirsutum</name>
    <name type="common">Upland cotton</name>
    <name type="synonym">Gossypium mexicanum</name>
    <dbReference type="NCBI Taxonomy" id="3635"/>
    <lineage>
        <taxon>Eukaryota</taxon>
        <taxon>Viridiplantae</taxon>
        <taxon>Streptophyta</taxon>
        <taxon>Embryophyta</taxon>
        <taxon>Tracheophyta</taxon>
        <taxon>Spermatophyta</taxon>
        <taxon>Magnoliopsida</taxon>
        <taxon>eudicotyledons</taxon>
        <taxon>Gunneridae</taxon>
        <taxon>Pentapetalae</taxon>
        <taxon>rosids</taxon>
        <taxon>malvids</taxon>
        <taxon>Malvales</taxon>
        <taxon>Malvaceae</taxon>
        <taxon>Malvoideae</taxon>
        <taxon>Gossypium</taxon>
    </lineage>
</organism>
<evidence type="ECO:0000313" key="3">
    <source>
        <dbReference type="Proteomes" id="UP000818029"/>
    </source>
</evidence>
<feature type="domain" description="Reverse transcriptase/retrotransposon-derived protein RNase H-like" evidence="2">
    <location>
        <begin position="78"/>
        <end position="175"/>
    </location>
</feature>
<accession>A0ABM3BC07</accession>
<dbReference type="InterPro" id="IPR043128">
    <property type="entry name" value="Rev_trsase/Diguanyl_cyclase"/>
</dbReference>
<gene>
    <name evidence="4" type="primary">LOC121225006</name>
</gene>
<feature type="region of interest" description="Disordered" evidence="1">
    <location>
        <begin position="206"/>
        <end position="416"/>
    </location>
</feature>
<protein>
    <recommendedName>
        <fullName evidence="2">Reverse transcriptase/retrotransposon-derived protein RNase H-like domain-containing protein</fullName>
    </recommendedName>
</protein>
<dbReference type="PANTHER" id="PTHR33064:SF37">
    <property type="entry name" value="RIBONUCLEASE H"/>
    <property type="match status" value="1"/>
</dbReference>
<evidence type="ECO:0000259" key="2">
    <source>
        <dbReference type="Pfam" id="PF17919"/>
    </source>
</evidence>
<feature type="compositionally biased region" description="Basic and acidic residues" evidence="1">
    <location>
        <begin position="253"/>
        <end position="280"/>
    </location>
</feature>
<name>A0ABM3BC07_GOSHI</name>
<feature type="compositionally biased region" description="Basic and acidic residues" evidence="1">
    <location>
        <begin position="206"/>
        <end position="220"/>
    </location>
</feature>
<dbReference type="InterPro" id="IPR051320">
    <property type="entry name" value="Viral_Replic_Matur_Polypro"/>
</dbReference>
<dbReference type="PANTHER" id="PTHR33064">
    <property type="entry name" value="POL PROTEIN"/>
    <property type="match status" value="1"/>
</dbReference>
<reference evidence="4" key="2">
    <citation type="submission" date="2025-08" db="UniProtKB">
        <authorList>
            <consortium name="RefSeq"/>
        </authorList>
    </citation>
    <scope>IDENTIFICATION</scope>
</reference>
<dbReference type="RefSeq" id="XP_040964598.1">
    <property type="nucleotide sequence ID" value="XM_041108664.1"/>
</dbReference>
<feature type="compositionally biased region" description="Basic and acidic residues" evidence="1">
    <location>
        <begin position="324"/>
        <end position="340"/>
    </location>
</feature>
<keyword evidence="3" id="KW-1185">Reference proteome</keyword>
<feature type="compositionally biased region" description="Low complexity" evidence="1">
    <location>
        <begin position="287"/>
        <end position="297"/>
    </location>
</feature>
<dbReference type="SUPFAM" id="SSF56672">
    <property type="entry name" value="DNA/RNA polymerases"/>
    <property type="match status" value="1"/>
</dbReference>
<reference evidence="3" key="1">
    <citation type="journal article" date="2020" name="Nat. Genet.">
        <title>Genomic diversifications of five Gossypium allopolyploid species and their impact on cotton improvement.</title>
        <authorList>
            <person name="Chen Z.J."/>
            <person name="Sreedasyam A."/>
            <person name="Ando A."/>
            <person name="Song Q."/>
            <person name="De Santiago L.M."/>
            <person name="Hulse-Kemp A.M."/>
            <person name="Ding M."/>
            <person name="Ye W."/>
            <person name="Kirkbride R.C."/>
            <person name="Jenkins J."/>
            <person name="Plott C."/>
            <person name="Lovell J."/>
            <person name="Lin Y.M."/>
            <person name="Vaughn R."/>
            <person name="Liu B."/>
            <person name="Simpson S."/>
            <person name="Scheffler B.E."/>
            <person name="Wen L."/>
            <person name="Saski C.A."/>
            <person name="Grover C.E."/>
            <person name="Hu G."/>
            <person name="Conover J.L."/>
            <person name="Carlson J.W."/>
            <person name="Shu S."/>
            <person name="Boston L.B."/>
            <person name="Williams M."/>
            <person name="Peterson D.G."/>
            <person name="McGee K."/>
            <person name="Jones D.C."/>
            <person name="Wendel J.F."/>
            <person name="Stelly D.M."/>
            <person name="Grimwood J."/>
            <person name="Schmutz J."/>
        </authorList>
    </citation>
    <scope>NUCLEOTIDE SEQUENCE [LARGE SCALE GENOMIC DNA]</scope>
    <source>
        <strain evidence="3">cv. TM-1</strain>
    </source>
</reference>
<sequence length="416" mass="47846">MQTNKKDIEFLGMTIKNGKYQPLPHIAEELKRFPDSNLSQKQVQQFLGIVNYLRDFVSKIAKLINPLRKMLKKDPPPWGPKQTKAVQQLKEKTTNLPPLQIPSEGRRILQTDASDKYWGAILFEEEDGKRRLCGYKSGRFTDAEIHYHSTFKEILAVKYGISKFQFHLTGYHFLVEMDMSSFPKMLKFKQKEVLHPQHLRWAENTKLERSNQIPERKWQLDKLTPSGTTRLNIPPPEPNKKPTIHDLYAQIKAQKEEEKQKATEEKKKKEKALGKRPVEKQEDEQESPYSSPSSSPPRQISKSLMMQQEEQSQPSNPLTTFLRDYSREVLPKISVLHEPEIPSNTPANSSETESVSEDSETSENHDFSEEVSDSPLEIMATSSGIKVEEASEEEMTEEPSNANNTPCFYGKDGFHS</sequence>
<evidence type="ECO:0000313" key="4">
    <source>
        <dbReference type="RefSeq" id="XP_040964598.1"/>
    </source>
</evidence>
<feature type="compositionally biased region" description="Polar residues" evidence="1">
    <location>
        <begin position="298"/>
        <end position="319"/>
    </location>
</feature>
<dbReference type="InterPro" id="IPR043502">
    <property type="entry name" value="DNA/RNA_pol_sf"/>
</dbReference>
<dbReference type="GeneID" id="121225006"/>
<dbReference type="Proteomes" id="UP000818029">
    <property type="component" value="Chromosome D13"/>
</dbReference>